<evidence type="ECO:0000313" key="3">
    <source>
        <dbReference type="Proteomes" id="UP000186102"/>
    </source>
</evidence>
<dbReference type="InterPro" id="IPR012902">
    <property type="entry name" value="N_methyl_site"/>
</dbReference>
<feature type="transmembrane region" description="Helical" evidence="1">
    <location>
        <begin position="12"/>
        <end position="29"/>
    </location>
</feature>
<dbReference type="EMBL" id="MLBF01000010">
    <property type="protein sequence ID" value="OLN32236.1"/>
    <property type="molecule type" value="Genomic_DNA"/>
</dbReference>
<keyword evidence="3" id="KW-1185">Reference proteome</keyword>
<dbReference type="Proteomes" id="UP000186102">
    <property type="component" value="Unassembled WGS sequence"/>
</dbReference>
<keyword evidence="1" id="KW-0812">Transmembrane</keyword>
<dbReference type="STRING" id="1888891.DSOL_1842"/>
<evidence type="ECO:0000256" key="1">
    <source>
        <dbReference type="SAM" id="Phobius"/>
    </source>
</evidence>
<reference evidence="2 3" key="1">
    <citation type="submission" date="2016-09" db="EMBL/GenBank/DDBJ databases">
        <title>Complete genome of Desulfosporosinus sp. OL.</title>
        <authorList>
            <person name="Mardanov A."/>
            <person name="Beletsky A."/>
            <person name="Panova A."/>
            <person name="Karnachuk O."/>
            <person name="Ravin N."/>
        </authorList>
    </citation>
    <scope>NUCLEOTIDE SEQUENCE [LARGE SCALE GENOMIC DNA]</scope>
    <source>
        <strain evidence="2 3">OL</strain>
    </source>
</reference>
<evidence type="ECO:0000313" key="2">
    <source>
        <dbReference type="EMBL" id="OLN32236.1"/>
    </source>
</evidence>
<protein>
    <submittedName>
        <fullName evidence="2">SOS-response transcriptional repressors (RecA-mediated autopeptidases)</fullName>
    </submittedName>
</protein>
<keyword evidence="1" id="KW-0472">Membrane</keyword>
<accession>A0A1Q8QY42</accession>
<name>A0A1Q8QY42_9FIRM</name>
<dbReference type="Pfam" id="PF07963">
    <property type="entry name" value="N_methyl"/>
    <property type="match status" value="1"/>
</dbReference>
<dbReference type="OrthoDB" id="1799220at2"/>
<comment type="caution">
    <text evidence="2">The sequence shown here is derived from an EMBL/GenBank/DDBJ whole genome shotgun (WGS) entry which is preliminary data.</text>
</comment>
<dbReference type="RefSeq" id="WP_075364520.1">
    <property type="nucleotide sequence ID" value="NZ_MLBF01000010.1"/>
</dbReference>
<sequence length="119" mass="13252">MKNKREKGMTVLEVVIALSILMIGIGFLMQSDAVSYHYRDQREQRQQMLFYAAGQMEAFVQGQTVSGDHAPFSNYTVQTTVTPVTGSSHLEKVQLTVSSKSVSSYAPLPVELYGYRVTP</sequence>
<gene>
    <name evidence="2" type="ORF">DSOL_1842</name>
</gene>
<dbReference type="AlphaFoldDB" id="A0A1Q8QY42"/>
<keyword evidence="1" id="KW-1133">Transmembrane helix</keyword>
<organism evidence="2 3">
    <name type="scientific">Desulfosporosinus metallidurans</name>
    <dbReference type="NCBI Taxonomy" id="1888891"/>
    <lineage>
        <taxon>Bacteria</taxon>
        <taxon>Bacillati</taxon>
        <taxon>Bacillota</taxon>
        <taxon>Clostridia</taxon>
        <taxon>Eubacteriales</taxon>
        <taxon>Desulfitobacteriaceae</taxon>
        <taxon>Desulfosporosinus</taxon>
    </lineage>
</organism>
<proteinExistence type="predicted"/>